<sequence length="316" mass="33012">MDVLITGITGGLGRALAARLAGARITGTCRRAEVTLEGARVVAAELGSVDWAPLVQGQDVVFHLAAYVHRKPAGLDEEAAVFELNAGSTARLAQACRQSGAILVFASTVAVLEGAEPRGRRAGTAYGQSKLAAEAAIRREGEAGLRFAIVRFPLLYGPYGRGNMEKMLQAIASRRYWPIGPSGCPKSCLAFDDAARALIACATDPAALGQTYVAAPPVAPTLGEIHRAAYAALGRRLPPAVPGALAVALALAAEAVLALLGHRARLREQVETLIAPAAYDGGELASAVGFRPEVSLHEGLRGLADWLRSRREAGKR</sequence>
<dbReference type="PANTHER" id="PTHR43245">
    <property type="entry name" value="BIFUNCTIONAL POLYMYXIN RESISTANCE PROTEIN ARNA"/>
    <property type="match status" value="1"/>
</dbReference>
<comment type="caution">
    <text evidence="3">The sequence shown here is derived from an EMBL/GenBank/DDBJ whole genome shotgun (WGS) entry which is preliminary data.</text>
</comment>
<keyword evidence="4" id="KW-1185">Reference proteome</keyword>
<dbReference type="Pfam" id="PF04321">
    <property type="entry name" value="RmlD_sub_bind"/>
    <property type="match status" value="1"/>
</dbReference>
<dbReference type="PANTHER" id="PTHR43245:SF58">
    <property type="entry name" value="BLL5923 PROTEIN"/>
    <property type="match status" value="1"/>
</dbReference>
<dbReference type="InterPro" id="IPR029903">
    <property type="entry name" value="RmlD-like-bd"/>
</dbReference>
<keyword evidence="1" id="KW-1133">Transmembrane helix</keyword>
<proteinExistence type="predicted"/>
<name>A0A7I9VGA6_9BACT</name>
<feature type="transmembrane region" description="Helical" evidence="1">
    <location>
        <begin position="240"/>
        <end position="260"/>
    </location>
</feature>
<dbReference type="SUPFAM" id="SSF51735">
    <property type="entry name" value="NAD(P)-binding Rossmann-fold domains"/>
    <property type="match status" value="1"/>
</dbReference>
<evidence type="ECO:0000256" key="1">
    <source>
        <dbReference type="SAM" id="Phobius"/>
    </source>
</evidence>
<dbReference type="RefSeq" id="WP_176062229.1">
    <property type="nucleotide sequence ID" value="NZ_BJTG01000001.1"/>
</dbReference>
<dbReference type="InterPro" id="IPR050177">
    <property type="entry name" value="Lipid_A_modif_metabolic_enz"/>
</dbReference>
<dbReference type="UniPathway" id="UPA00124"/>
<gene>
    <name evidence="3" type="primary">wbiG</name>
    <name evidence="3" type="ORF">AMYX_01730</name>
</gene>
<feature type="domain" description="RmlD-like substrate binding" evidence="2">
    <location>
        <begin position="1"/>
        <end position="174"/>
    </location>
</feature>
<dbReference type="Proteomes" id="UP000503640">
    <property type="component" value="Unassembled WGS sequence"/>
</dbReference>
<accession>A0A7I9VGA6</accession>
<dbReference type="GO" id="GO:0019305">
    <property type="term" value="P:dTDP-rhamnose biosynthetic process"/>
    <property type="evidence" value="ECO:0007669"/>
    <property type="project" value="UniProtKB-UniPathway"/>
</dbReference>
<keyword evidence="1" id="KW-0472">Membrane</keyword>
<protein>
    <submittedName>
        <fullName evidence="3">Epimerase/dehydratase</fullName>
    </submittedName>
</protein>
<organism evidence="3 4">
    <name type="scientific">Anaeromyxobacter diazotrophicus</name>
    <dbReference type="NCBI Taxonomy" id="2590199"/>
    <lineage>
        <taxon>Bacteria</taxon>
        <taxon>Pseudomonadati</taxon>
        <taxon>Myxococcota</taxon>
        <taxon>Myxococcia</taxon>
        <taxon>Myxococcales</taxon>
        <taxon>Cystobacterineae</taxon>
        <taxon>Anaeromyxobacteraceae</taxon>
        <taxon>Anaeromyxobacter</taxon>
    </lineage>
</organism>
<keyword evidence="1" id="KW-0812">Transmembrane</keyword>
<dbReference type="AlphaFoldDB" id="A0A7I9VGA6"/>
<reference evidence="4" key="1">
    <citation type="journal article" date="2020" name="Appl. Environ. Microbiol.">
        <title>Diazotrophic Anaeromyxobacter Isolates from Soils.</title>
        <authorList>
            <person name="Masuda Y."/>
            <person name="Yamanaka H."/>
            <person name="Xu Z.X."/>
            <person name="Shiratori Y."/>
            <person name="Aono T."/>
            <person name="Amachi S."/>
            <person name="Senoo K."/>
            <person name="Itoh H."/>
        </authorList>
    </citation>
    <scope>NUCLEOTIDE SEQUENCE [LARGE SCALE GENOMIC DNA]</scope>
    <source>
        <strain evidence="4">R267</strain>
    </source>
</reference>
<dbReference type="InterPro" id="IPR036291">
    <property type="entry name" value="NAD(P)-bd_dom_sf"/>
</dbReference>
<dbReference type="EMBL" id="BJTG01000001">
    <property type="protein sequence ID" value="GEJ55432.1"/>
    <property type="molecule type" value="Genomic_DNA"/>
</dbReference>
<evidence type="ECO:0000259" key="2">
    <source>
        <dbReference type="Pfam" id="PF04321"/>
    </source>
</evidence>
<evidence type="ECO:0000313" key="4">
    <source>
        <dbReference type="Proteomes" id="UP000503640"/>
    </source>
</evidence>
<dbReference type="Gene3D" id="3.40.50.720">
    <property type="entry name" value="NAD(P)-binding Rossmann-like Domain"/>
    <property type="match status" value="1"/>
</dbReference>
<evidence type="ECO:0000313" key="3">
    <source>
        <dbReference type="EMBL" id="GEJ55432.1"/>
    </source>
</evidence>